<dbReference type="PANTHER" id="PTHR34975">
    <property type="entry name" value="SPORE GERMINATION PROTEIN A2"/>
    <property type="match status" value="1"/>
</dbReference>
<keyword evidence="4" id="KW-0309">Germination</keyword>
<reference evidence="9 10" key="1">
    <citation type="submission" date="2023-04" db="EMBL/GenBank/DDBJ databases">
        <title>Ectobacillus antri isolated from activated sludge.</title>
        <authorList>
            <person name="Yan P."/>
            <person name="Liu X."/>
        </authorList>
    </citation>
    <scope>NUCLEOTIDE SEQUENCE [LARGE SCALE GENOMIC DNA]</scope>
    <source>
        <strain evidence="9 10">C18H</strain>
    </source>
</reference>
<name>A0ABT6H6H8_9BACI</name>
<evidence type="ECO:0000256" key="7">
    <source>
        <dbReference type="ARBA" id="ARBA00023136"/>
    </source>
</evidence>
<sequence length="371" mass="41848">MRKEHISGAQFFILIFMFIVSSSTLNVPNLIAPYAKQDSWVAAILAIPIALLLVPLYTEIHKRYPRHSFIQCLQIVFGKWIGGSIALMFTFYFLTLAAGLSRQVSDLIATLLLPDTPLVAIIIVFSTVVTIAVRSGIENLARTARVFVPWIMCFFVLLVLMLVPLIDWHNIMPVWENGFAPIARGTFTVLGVPYADLIIFLMITPHVHAVKEVRKFYFIGILIGGFVIVLIVLLSLLILGVGLTANSIYPVYTLAQKVNIGNFIQRLEVIIGVIWLITFFVKSSICLYSCVTSIAHTFAVRDPKILLGPLMLIFVPYGILMIPNAPYFFNYISEYWTPLVLIYGVLIPVMLLITDSIKKRRKERHHAKNEH</sequence>
<feature type="transmembrane region" description="Helical" evidence="8">
    <location>
        <begin position="40"/>
        <end position="57"/>
    </location>
</feature>
<evidence type="ECO:0000256" key="2">
    <source>
        <dbReference type="ARBA" id="ARBA00007998"/>
    </source>
</evidence>
<dbReference type="NCBIfam" id="TIGR00912">
    <property type="entry name" value="2A0309"/>
    <property type="match status" value="1"/>
</dbReference>
<evidence type="ECO:0000256" key="3">
    <source>
        <dbReference type="ARBA" id="ARBA00022448"/>
    </source>
</evidence>
<keyword evidence="3" id="KW-0813">Transport</keyword>
<gene>
    <name evidence="9" type="ORF">P6P90_13315</name>
</gene>
<dbReference type="PANTHER" id="PTHR34975:SF2">
    <property type="entry name" value="SPORE GERMINATION PROTEIN A2"/>
    <property type="match status" value="1"/>
</dbReference>
<evidence type="ECO:0000313" key="10">
    <source>
        <dbReference type="Proteomes" id="UP001218246"/>
    </source>
</evidence>
<accession>A0ABT6H6H8</accession>
<feature type="transmembrane region" description="Helical" evidence="8">
    <location>
        <begin position="118"/>
        <end position="137"/>
    </location>
</feature>
<feature type="transmembrane region" description="Helical" evidence="8">
    <location>
        <begin position="77"/>
        <end position="98"/>
    </location>
</feature>
<evidence type="ECO:0000256" key="4">
    <source>
        <dbReference type="ARBA" id="ARBA00022544"/>
    </source>
</evidence>
<feature type="transmembrane region" description="Helical" evidence="8">
    <location>
        <begin position="12"/>
        <end position="34"/>
    </location>
</feature>
<feature type="transmembrane region" description="Helical" evidence="8">
    <location>
        <begin position="306"/>
        <end position="329"/>
    </location>
</feature>
<keyword evidence="6 8" id="KW-1133">Transmembrane helix</keyword>
<evidence type="ECO:0000256" key="1">
    <source>
        <dbReference type="ARBA" id="ARBA00004141"/>
    </source>
</evidence>
<dbReference type="EMBL" id="JARULN010000015">
    <property type="protein sequence ID" value="MDG5754937.1"/>
    <property type="molecule type" value="Genomic_DNA"/>
</dbReference>
<feature type="transmembrane region" description="Helical" evidence="8">
    <location>
        <begin position="186"/>
        <end position="204"/>
    </location>
</feature>
<dbReference type="InterPro" id="IPR004761">
    <property type="entry name" value="Spore_GerAB"/>
</dbReference>
<comment type="similarity">
    <text evidence="2">Belongs to the amino acid-polyamine-organocation (APC) superfamily. Spore germination protein (SGP) (TC 2.A.3.9) family.</text>
</comment>
<feature type="transmembrane region" description="Helical" evidence="8">
    <location>
        <begin position="269"/>
        <end position="294"/>
    </location>
</feature>
<evidence type="ECO:0000313" key="9">
    <source>
        <dbReference type="EMBL" id="MDG5754937.1"/>
    </source>
</evidence>
<feature type="transmembrane region" description="Helical" evidence="8">
    <location>
        <begin position="146"/>
        <end position="166"/>
    </location>
</feature>
<keyword evidence="10" id="KW-1185">Reference proteome</keyword>
<feature type="transmembrane region" description="Helical" evidence="8">
    <location>
        <begin position="216"/>
        <end position="249"/>
    </location>
</feature>
<dbReference type="Proteomes" id="UP001218246">
    <property type="component" value="Unassembled WGS sequence"/>
</dbReference>
<keyword evidence="7 8" id="KW-0472">Membrane</keyword>
<comment type="caution">
    <text evidence="9">The sequence shown here is derived from an EMBL/GenBank/DDBJ whole genome shotgun (WGS) entry which is preliminary data.</text>
</comment>
<dbReference type="Pfam" id="PF03845">
    <property type="entry name" value="Spore_permease"/>
    <property type="match status" value="1"/>
</dbReference>
<dbReference type="RefSeq" id="WP_124564069.1">
    <property type="nucleotide sequence ID" value="NZ_JARRRY010000019.1"/>
</dbReference>
<evidence type="ECO:0000256" key="8">
    <source>
        <dbReference type="SAM" id="Phobius"/>
    </source>
</evidence>
<comment type="subcellular location">
    <subcellularLocation>
        <location evidence="1">Membrane</location>
        <topology evidence="1">Multi-pass membrane protein</topology>
    </subcellularLocation>
</comment>
<dbReference type="Gene3D" id="1.20.1740.10">
    <property type="entry name" value="Amino acid/polyamine transporter I"/>
    <property type="match status" value="1"/>
</dbReference>
<proteinExistence type="inferred from homology"/>
<evidence type="ECO:0000256" key="5">
    <source>
        <dbReference type="ARBA" id="ARBA00022692"/>
    </source>
</evidence>
<keyword evidence="5 8" id="KW-0812">Transmembrane</keyword>
<organism evidence="9 10">
    <name type="scientific">Ectobacillus antri</name>
    <dbReference type="NCBI Taxonomy" id="2486280"/>
    <lineage>
        <taxon>Bacteria</taxon>
        <taxon>Bacillati</taxon>
        <taxon>Bacillota</taxon>
        <taxon>Bacilli</taxon>
        <taxon>Bacillales</taxon>
        <taxon>Bacillaceae</taxon>
        <taxon>Ectobacillus</taxon>
    </lineage>
</organism>
<feature type="transmembrane region" description="Helical" evidence="8">
    <location>
        <begin position="335"/>
        <end position="354"/>
    </location>
</feature>
<evidence type="ECO:0000256" key="6">
    <source>
        <dbReference type="ARBA" id="ARBA00022989"/>
    </source>
</evidence>
<protein>
    <submittedName>
        <fullName evidence="9">Endospore germination permease</fullName>
    </submittedName>
</protein>